<dbReference type="CDD" id="cd00067">
    <property type="entry name" value="GAL4"/>
    <property type="match status" value="1"/>
</dbReference>
<reference evidence="3 4" key="1">
    <citation type="submission" date="2014-04" db="EMBL/GenBank/DDBJ databases">
        <authorList>
            <consortium name="DOE Joint Genome Institute"/>
            <person name="Kuo A."/>
            <person name="Martino E."/>
            <person name="Perotto S."/>
            <person name="Kohler A."/>
            <person name="Nagy L.G."/>
            <person name="Floudas D."/>
            <person name="Copeland A."/>
            <person name="Barry K.W."/>
            <person name="Cichocki N."/>
            <person name="Veneault-Fourrey C."/>
            <person name="LaButti K."/>
            <person name="Lindquist E.A."/>
            <person name="Lipzen A."/>
            <person name="Lundell T."/>
            <person name="Morin E."/>
            <person name="Murat C."/>
            <person name="Sun H."/>
            <person name="Tunlid A."/>
            <person name="Henrissat B."/>
            <person name="Grigoriev I.V."/>
            <person name="Hibbett D.S."/>
            <person name="Martin F."/>
            <person name="Nordberg H.P."/>
            <person name="Cantor M.N."/>
            <person name="Hua S.X."/>
        </authorList>
    </citation>
    <scope>NUCLEOTIDE SEQUENCE [LARGE SCALE GENOMIC DNA]</scope>
    <source>
        <strain evidence="3 4">Zn</strain>
    </source>
</reference>
<dbReference type="InParanoid" id="A0A0C3D522"/>
<dbReference type="OrthoDB" id="4937900at2759"/>
<dbReference type="InterPro" id="IPR021858">
    <property type="entry name" value="Fun_TF"/>
</dbReference>
<dbReference type="Proteomes" id="UP000054321">
    <property type="component" value="Unassembled WGS sequence"/>
</dbReference>
<sequence length="381" mass="43103">MPLRQAHLKSRNGCLQCKRRRVKCDESTPLCGACSKHRVECSFASRLPMPPSPPPQRALQYAPPLSPSSLMDLELLHNFTSKTYSTITCSAVISPSLREFYRTTYVQEAFAYDYFIHSILAVSAFHLVHQRRQSGASASLEKYLIAGHTHHNTALRSFRQTLDDVTDENCSAMFGCASLIAIMSYAQLRTATNQPLSDSPRKANSFVPEWFTLMRGISLAVHNNENVKSGPMAPIFQRIETYGTGKVDSDISSYLKRLCDAFAQHSDAKVGRVCCAAVDMLRESFATAVQQRESMPVLAWPVTVHEEFVALLEMSIQEAVLVLAQFCVLLFEIRGFWWADGWAEYILKSADDYIVEERWREWLRWPSDVIYGKEREVSPPS</sequence>
<dbReference type="GO" id="GO:0008270">
    <property type="term" value="F:zinc ion binding"/>
    <property type="evidence" value="ECO:0007669"/>
    <property type="project" value="InterPro"/>
</dbReference>
<dbReference type="PROSITE" id="PS50048">
    <property type="entry name" value="ZN2_CY6_FUNGAL_2"/>
    <property type="match status" value="1"/>
</dbReference>
<reference evidence="4" key="2">
    <citation type="submission" date="2015-01" db="EMBL/GenBank/DDBJ databases">
        <title>Evolutionary Origins and Diversification of the Mycorrhizal Mutualists.</title>
        <authorList>
            <consortium name="DOE Joint Genome Institute"/>
            <consortium name="Mycorrhizal Genomics Consortium"/>
            <person name="Kohler A."/>
            <person name="Kuo A."/>
            <person name="Nagy L.G."/>
            <person name="Floudas D."/>
            <person name="Copeland A."/>
            <person name="Barry K.W."/>
            <person name="Cichocki N."/>
            <person name="Veneault-Fourrey C."/>
            <person name="LaButti K."/>
            <person name="Lindquist E.A."/>
            <person name="Lipzen A."/>
            <person name="Lundell T."/>
            <person name="Morin E."/>
            <person name="Murat C."/>
            <person name="Riley R."/>
            <person name="Ohm R."/>
            <person name="Sun H."/>
            <person name="Tunlid A."/>
            <person name="Henrissat B."/>
            <person name="Grigoriev I.V."/>
            <person name="Hibbett D.S."/>
            <person name="Martin F."/>
        </authorList>
    </citation>
    <scope>NUCLEOTIDE SEQUENCE [LARGE SCALE GENOMIC DNA]</scope>
    <source>
        <strain evidence="4">Zn</strain>
    </source>
</reference>
<gene>
    <name evidence="3" type="ORF">OIDMADRAFT_148138</name>
</gene>
<accession>A0A0C3D522</accession>
<dbReference type="GO" id="GO:0001228">
    <property type="term" value="F:DNA-binding transcription activator activity, RNA polymerase II-specific"/>
    <property type="evidence" value="ECO:0007669"/>
    <property type="project" value="TreeGrafter"/>
</dbReference>
<dbReference type="SUPFAM" id="SSF57701">
    <property type="entry name" value="Zn2/Cys6 DNA-binding domain"/>
    <property type="match status" value="1"/>
</dbReference>
<evidence type="ECO:0000313" key="4">
    <source>
        <dbReference type="Proteomes" id="UP000054321"/>
    </source>
</evidence>
<dbReference type="InterPro" id="IPR036864">
    <property type="entry name" value="Zn2-C6_fun-type_DNA-bd_sf"/>
</dbReference>
<dbReference type="InterPro" id="IPR053157">
    <property type="entry name" value="Sterol_Uptake_Regulator"/>
</dbReference>
<dbReference type="SMART" id="SM00066">
    <property type="entry name" value="GAL4"/>
    <property type="match status" value="1"/>
</dbReference>
<dbReference type="Pfam" id="PF00172">
    <property type="entry name" value="Zn_clus"/>
    <property type="match status" value="1"/>
</dbReference>
<dbReference type="FunCoup" id="A0A0C3D522">
    <property type="interactions" value="666"/>
</dbReference>
<dbReference type="HOGENOM" id="CLU_024934_5_2_1"/>
<dbReference type="AlphaFoldDB" id="A0A0C3D522"/>
<proteinExistence type="predicted"/>
<feature type="domain" description="Zn(2)-C6 fungal-type" evidence="2">
    <location>
        <begin position="13"/>
        <end position="43"/>
    </location>
</feature>
<dbReference type="Pfam" id="PF11951">
    <property type="entry name" value="Fungal_trans_2"/>
    <property type="match status" value="1"/>
</dbReference>
<dbReference type="PROSITE" id="PS00463">
    <property type="entry name" value="ZN2_CY6_FUNGAL_1"/>
    <property type="match status" value="1"/>
</dbReference>
<organism evidence="3 4">
    <name type="scientific">Oidiodendron maius (strain Zn)</name>
    <dbReference type="NCBI Taxonomy" id="913774"/>
    <lineage>
        <taxon>Eukaryota</taxon>
        <taxon>Fungi</taxon>
        <taxon>Dikarya</taxon>
        <taxon>Ascomycota</taxon>
        <taxon>Pezizomycotina</taxon>
        <taxon>Leotiomycetes</taxon>
        <taxon>Leotiomycetes incertae sedis</taxon>
        <taxon>Myxotrichaceae</taxon>
        <taxon>Oidiodendron</taxon>
    </lineage>
</organism>
<keyword evidence="4" id="KW-1185">Reference proteome</keyword>
<dbReference type="EMBL" id="KN832883">
    <property type="protein sequence ID" value="KIM96997.1"/>
    <property type="molecule type" value="Genomic_DNA"/>
</dbReference>
<evidence type="ECO:0000256" key="1">
    <source>
        <dbReference type="ARBA" id="ARBA00023242"/>
    </source>
</evidence>
<dbReference type="Gene3D" id="4.10.240.10">
    <property type="entry name" value="Zn(2)-C6 fungal-type DNA-binding domain"/>
    <property type="match status" value="1"/>
</dbReference>
<dbReference type="InterPro" id="IPR001138">
    <property type="entry name" value="Zn2Cys6_DnaBD"/>
</dbReference>
<protein>
    <recommendedName>
        <fullName evidence="2">Zn(2)-C6 fungal-type domain-containing protein</fullName>
    </recommendedName>
</protein>
<dbReference type="STRING" id="913774.A0A0C3D522"/>
<name>A0A0C3D522_OIDMZ</name>
<evidence type="ECO:0000313" key="3">
    <source>
        <dbReference type="EMBL" id="KIM96997.1"/>
    </source>
</evidence>
<evidence type="ECO:0000259" key="2">
    <source>
        <dbReference type="PROSITE" id="PS50048"/>
    </source>
</evidence>
<dbReference type="PANTHER" id="PTHR47784:SF5">
    <property type="entry name" value="STEROL UPTAKE CONTROL PROTEIN 2"/>
    <property type="match status" value="1"/>
</dbReference>
<dbReference type="PANTHER" id="PTHR47784">
    <property type="entry name" value="STEROL UPTAKE CONTROL PROTEIN 2"/>
    <property type="match status" value="1"/>
</dbReference>
<keyword evidence="1" id="KW-0539">Nucleus</keyword>